<evidence type="ECO:0000256" key="2">
    <source>
        <dbReference type="ARBA" id="ARBA00023125"/>
    </source>
</evidence>
<dbReference type="AlphaFoldDB" id="Q6MTZ4"/>
<dbReference type="EMBL" id="BX293980">
    <property type="protein sequence ID" value="CAE76892.1"/>
    <property type="molecule type" value="Genomic_DNA"/>
</dbReference>
<sequence>MMTEKQIIRTIKKISLDTDHRFCFIANYVLSNLDSIEKMTINQLAKATYTSVATINRFVKFLNLDGYKELVHIIKYFKNSLQGDQITYSLTSNSLILNAYNNIISSLDETSKLTIEQQDTIKNLISKIKKALKIAVFAVGGTFNIAKDFQQKLLRIGFNITAVNDFHNGYLLANQLNNNDLAIFVSYSGETLDLIKLAQVCIKNNVQIAVVCKATNNTLSNLSNYLINISSNEKIDRLVSTTSRFSLLFALDLIYIFLLSTDLKNYTELLEKTMISKF</sequence>
<dbReference type="STRING" id="272632.MSC_0251"/>
<dbReference type="InterPro" id="IPR000281">
    <property type="entry name" value="HTH_RpiR"/>
</dbReference>
<keyword evidence="2" id="KW-0238">DNA-binding</keyword>
<keyword evidence="7" id="KW-1185">Reference proteome</keyword>
<dbReference type="GO" id="GO:0097367">
    <property type="term" value="F:carbohydrate derivative binding"/>
    <property type="evidence" value="ECO:0007669"/>
    <property type="project" value="InterPro"/>
</dbReference>
<evidence type="ECO:0000256" key="3">
    <source>
        <dbReference type="ARBA" id="ARBA00023163"/>
    </source>
</evidence>
<dbReference type="InterPro" id="IPR036388">
    <property type="entry name" value="WH-like_DNA-bd_sf"/>
</dbReference>
<dbReference type="Proteomes" id="UP000001016">
    <property type="component" value="Chromosome"/>
</dbReference>
<dbReference type="SUPFAM" id="SSF53697">
    <property type="entry name" value="SIS domain"/>
    <property type="match status" value="1"/>
</dbReference>
<protein>
    <submittedName>
        <fullName evidence="6">Transcription regulator gntR</fullName>
    </submittedName>
</protein>
<dbReference type="GO" id="GO:0003677">
    <property type="term" value="F:DNA binding"/>
    <property type="evidence" value="ECO:0007669"/>
    <property type="project" value="UniProtKB-KW"/>
</dbReference>
<dbReference type="PANTHER" id="PTHR30514:SF21">
    <property type="entry name" value="RPIR-FAMILY TRANSCRIPTIONAL REGULATOR"/>
    <property type="match status" value="1"/>
</dbReference>
<dbReference type="GO" id="GO:0003700">
    <property type="term" value="F:DNA-binding transcription factor activity"/>
    <property type="evidence" value="ECO:0007669"/>
    <property type="project" value="InterPro"/>
</dbReference>
<dbReference type="InterPro" id="IPR001347">
    <property type="entry name" value="SIS_dom"/>
</dbReference>
<dbReference type="CDD" id="cd05013">
    <property type="entry name" value="SIS_RpiR"/>
    <property type="match status" value="1"/>
</dbReference>
<dbReference type="InterPro" id="IPR009057">
    <property type="entry name" value="Homeodomain-like_sf"/>
</dbReference>
<keyword evidence="3" id="KW-0804">Transcription</keyword>
<keyword evidence="1" id="KW-0805">Transcription regulation</keyword>
<dbReference type="Pfam" id="PF01418">
    <property type="entry name" value="HTH_6"/>
    <property type="match status" value="1"/>
</dbReference>
<dbReference type="eggNOG" id="COG1737">
    <property type="taxonomic scope" value="Bacteria"/>
</dbReference>
<evidence type="ECO:0000256" key="1">
    <source>
        <dbReference type="ARBA" id="ARBA00023015"/>
    </source>
</evidence>
<feature type="domain" description="HTH rpiR-type" evidence="4">
    <location>
        <begin position="5"/>
        <end position="81"/>
    </location>
</feature>
<dbReference type="Gene3D" id="3.40.50.10490">
    <property type="entry name" value="Glucose-6-phosphate isomerase like protein, domain 1"/>
    <property type="match status" value="1"/>
</dbReference>
<dbReference type="PROSITE" id="PS51464">
    <property type="entry name" value="SIS"/>
    <property type="match status" value="1"/>
</dbReference>
<dbReference type="InterPro" id="IPR046348">
    <property type="entry name" value="SIS_dom_sf"/>
</dbReference>
<dbReference type="PATRIC" id="fig|272632.4.peg.272"/>
<accession>Q6MTZ4</accession>
<organism evidence="6 7">
    <name type="scientific">Mycoplasma mycoides subsp. mycoides SC (strain CCUG 32753 / NCTC 10114 / PG1)</name>
    <dbReference type="NCBI Taxonomy" id="272632"/>
    <lineage>
        <taxon>Bacteria</taxon>
        <taxon>Bacillati</taxon>
        <taxon>Mycoplasmatota</taxon>
        <taxon>Mollicutes</taxon>
        <taxon>Mycoplasmataceae</taxon>
        <taxon>Mycoplasma</taxon>
    </lineage>
</organism>
<dbReference type="Pfam" id="PF01380">
    <property type="entry name" value="SIS"/>
    <property type="match status" value="1"/>
</dbReference>
<dbReference type="InterPro" id="IPR035472">
    <property type="entry name" value="RpiR-like_SIS"/>
</dbReference>
<dbReference type="GO" id="GO:1901135">
    <property type="term" value="P:carbohydrate derivative metabolic process"/>
    <property type="evidence" value="ECO:0007669"/>
    <property type="project" value="InterPro"/>
</dbReference>
<dbReference type="Gene3D" id="1.10.10.10">
    <property type="entry name" value="Winged helix-like DNA-binding domain superfamily/Winged helix DNA-binding domain"/>
    <property type="match status" value="1"/>
</dbReference>
<evidence type="ECO:0000259" key="4">
    <source>
        <dbReference type="PROSITE" id="PS51071"/>
    </source>
</evidence>
<dbReference type="InterPro" id="IPR047640">
    <property type="entry name" value="RpiR-like"/>
</dbReference>
<dbReference type="PROSITE" id="PS51071">
    <property type="entry name" value="HTH_RPIR"/>
    <property type="match status" value="1"/>
</dbReference>
<gene>
    <name evidence="6" type="primary">gntR</name>
    <name evidence="6" type="ordered locus">MSC_0251</name>
</gene>
<dbReference type="SUPFAM" id="SSF46689">
    <property type="entry name" value="Homeodomain-like"/>
    <property type="match status" value="1"/>
</dbReference>
<feature type="domain" description="SIS" evidence="5">
    <location>
        <begin position="124"/>
        <end position="264"/>
    </location>
</feature>
<name>Q6MTZ4_MYCMS</name>
<evidence type="ECO:0000313" key="6">
    <source>
        <dbReference type="EMBL" id="CAE76892.1"/>
    </source>
</evidence>
<dbReference type="KEGG" id="mmy:MSC_0251"/>
<proteinExistence type="predicted"/>
<dbReference type="PANTHER" id="PTHR30514">
    <property type="entry name" value="GLUCOKINASE"/>
    <property type="match status" value="1"/>
</dbReference>
<evidence type="ECO:0000313" key="7">
    <source>
        <dbReference type="Proteomes" id="UP000001016"/>
    </source>
</evidence>
<dbReference type="HOGENOM" id="CLU_055769_0_3_14"/>
<evidence type="ECO:0000259" key="5">
    <source>
        <dbReference type="PROSITE" id="PS51464"/>
    </source>
</evidence>
<reference evidence="6 7" key="1">
    <citation type="journal article" date="2004" name="Genome Res.">
        <title>The genome sequence of Mycoplasma mycoides subsp. mycoides SC type strain PG1T, the causative agent of contagious bovine pleuropneumonia (CBPP).</title>
        <authorList>
            <person name="Westberg J."/>
            <person name="Persson A."/>
            <person name="Holmberg A."/>
            <person name="Goesmann A."/>
            <person name="Lundeberg J."/>
            <person name="Johansson K.-E."/>
            <person name="Pettersson B."/>
            <person name="Uhlen M."/>
        </authorList>
    </citation>
    <scope>NUCLEOTIDE SEQUENCE [LARGE SCALE GENOMIC DNA]</scope>
    <source>
        <strain evidence="6 7">PG1</strain>
    </source>
</reference>